<dbReference type="Proteomes" id="UP001285263">
    <property type="component" value="Unassembled WGS sequence"/>
</dbReference>
<dbReference type="SMART" id="SM00387">
    <property type="entry name" value="HATPase_c"/>
    <property type="match status" value="1"/>
</dbReference>
<dbReference type="InterPro" id="IPR050482">
    <property type="entry name" value="Sensor_HK_TwoCompSys"/>
</dbReference>
<feature type="domain" description="HAMP" evidence="10">
    <location>
        <begin position="167"/>
        <end position="219"/>
    </location>
</feature>
<dbReference type="InterPro" id="IPR003594">
    <property type="entry name" value="HATPase_dom"/>
</dbReference>
<organism evidence="11 12">
    <name type="scientific">Roseateles agri</name>
    <dbReference type="NCBI Taxonomy" id="3098619"/>
    <lineage>
        <taxon>Bacteria</taxon>
        <taxon>Pseudomonadati</taxon>
        <taxon>Pseudomonadota</taxon>
        <taxon>Betaproteobacteria</taxon>
        <taxon>Burkholderiales</taxon>
        <taxon>Sphaerotilaceae</taxon>
        <taxon>Roseateles</taxon>
    </lineage>
</organism>
<evidence type="ECO:0000259" key="10">
    <source>
        <dbReference type="PROSITE" id="PS50885"/>
    </source>
</evidence>
<feature type="transmembrane region" description="Helical" evidence="8">
    <location>
        <begin position="143"/>
        <end position="166"/>
    </location>
</feature>
<dbReference type="SUPFAM" id="SSF55874">
    <property type="entry name" value="ATPase domain of HSP90 chaperone/DNA topoisomerase II/histidine kinase"/>
    <property type="match status" value="1"/>
</dbReference>
<keyword evidence="6 11" id="KW-0418">Kinase</keyword>
<evidence type="ECO:0000313" key="12">
    <source>
        <dbReference type="Proteomes" id="UP001285263"/>
    </source>
</evidence>
<feature type="transmembrane region" description="Helical" evidence="8">
    <location>
        <begin position="7"/>
        <end position="27"/>
    </location>
</feature>
<dbReference type="PANTHER" id="PTHR24421">
    <property type="entry name" value="NITRATE/NITRITE SENSOR PROTEIN NARX-RELATED"/>
    <property type="match status" value="1"/>
</dbReference>
<dbReference type="InterPro" id="IPR005467">
    <property type="entry name" value="His_kinase_dom"/>
</dbReference>
<dbReference type="Pfam" id="PF02518">
    <property type="entry name" value="HATPase_c"/>
    <property type="match status" value="1"/>
</dbReference>
<comment type="catalytic activity">
    <reaction evidence="1">
        <text>ATP + protein L-histidine = ADP + protein N-phospho-L-histidine.</text>
        <dbReference type="EC" id="2.7.13.3"/>
    </reaction>
</comment>
<dbReference type="Gene3D" id="1.20.5.1930">
    <property type="match status" value="1"/>
</dbReference>
<dbReference type="Pfam" id="PF00672">
    <property type="entry name" value="HAMP"/>
    <property type="match status" value="1"/>
</dbReference>
<dbReference type="CDD" id="cd16917">
    <property type="entry name" value="HATPase_UhpB-NarQ-NarX-like"/>
    <property type="match status" value="1"/>
</dbReference>
<dbReference type="InterPro" id="IPR011712">
    <property type="entry name" value="Sig_transdc_His_kin_sub3_dim/P"/>
</dbReference>
<evidence type="ECO:0000256" key="6">
    <source>
        <dbReference type="ARBA" id="ARBA00022777"/>
    </source>
</evidence>
<dbReference type="InterPro" id="IPR003660">
    <property type="entry name" value="HAMP_dom"/>
</dbReference>
<evidence type="ECO:0000256" key="1">
    <source>
        <dbReference type="ARBA" id="ARBA00000085"/>
    </source>
</evidence>
<evidence type="ECO:0000313" key="11">
    <source>
        <dbReference type="EMBL" id="MDY0744475.1"/>
    </source>
</evidence>
<keyword evidence="7" id="KW-0902">Two-component regulatory system</keyword>
<gene>
    <name evidence="11" type="ORF">SNE35_08155</name>
</gene>
<keyword evidence="8" id="KW-1133">Transmembrane helix</keyword>
<protein>
    <recommendedName>
        <fullName evidence="3">histidine kinase</fullName>
        <ecNumber evidence="3">2.7.13.3</ecNumber>
    </recommendedName>
</protein>
<accession>A0ABU5DDX6</accession>
<evidence type="ECO:0000256" key="7">
    <source>
        <dbReference type="ARBA" id="ARBA00023012"/>
    </source>
</evidence>
<dbReference type="SMART" id="SM00304">
    <property type="entry name" value="HAMP"/>
    <property type="match status" value="1"/>
</dbReference>
<keyword evidence="8" id="KW-0472">Membrane</keyword>
<sequence length="440" mass="47725">MTLRSRINLIVASLTLLFVAAIVVLQLRSMRESVHEEVVAANLVATQLLQRNAMLYGAQGIPAILAYLQGVGRVRSNDIVLYDDQGKVLYRSPPSRYKAGRDAPDWFDALITPPPSVQAIAFPGGRLVTETNASRAAIDAWDYMTVLCGGAAVMLVVVNALVFWLVGRTARPFAQIAAALDEVEAGRLDGALPPLPGTEARMIGAAFNRMVARLRANLETERRLADNRELNRWLEAELEQERRRIARELHDELGQSVTAMHSMAVSITQRTQGVDPQAEQAARLIADESARLYEAMHGIVPRLAPLVLDRLGLADALADLVERTRRSQPALAIELDMRLGEAPLDGDTALALYRGAQEAVTNALRHGQATHIRIALDRVGDTVTLTVTDDGRGLPAEAAPAAGHHGLRWLAERAEGLGGQVKVSNRAGGGVELRMELSAR</sequence>
<evidence type="ECO:0000256" key="8">
    <source>
        <dbReference type="SAM" id="Phobius"/>
    </source>
</evidence>
<dbReference type="GO" id="GO:0016301">
    <property type="term" value="F:kinase activity"/>
    <property type="evidence" value="ECO:0007669"/>
    <property type="project" value="UniProtKB-KW"/>
</dbReference>
<reference evidence="11 12" key="1">
    <citation type="submission" date="2023-11" db="EMBL/GenBank/DDBJ databases">
        <title>Paucibacter sp. nov., isolated from fresh soil in Korea.</title>
        <authorList>
            <person name="Le N.T.T."/>
        </authorList>
    </citation>
    <scope>NUCLEOTIDE SEQUENCE [LARGE SCALE GENOMIC DNA]</scope>
    <source>
        <strain evidence="11 12">R3-3</strain>
    </source>
</reference>
<name>A0ABU5DDX6_9BURK</name>
<dbReference type="EC" id="2.7.13.3" evidence="3"/>
<dbReference type="InterPro" id="IPR036890">
    <property type="entry name" value="HATPase_C_sf"/>
</dbReference>
<proteinExistence type="predicted"/>
<keyword evidence="5" id="KW-0808">Transferase</keyword>
<keyword evidence="8" id="KW-0812">Transmembrane</keyword>
<dbReference type="Gene3D" id="6.10.340.10">
    <property type="match status" value="1"/>
</dbReference>
<evidence type="ECO:0000256" key="3">
    <source>
        <dbReference type="ARBA" id="ARBA00012438"/>
    </source>
</evidence>
<dbReference type="RefSeq" id="WP_320422396.1">
    <property type="nucleotide sequence ID" value="NZ_JAXCLA010000003.1"/>
</dbReference>
<dbReference type="CDD" id="cd06225">
    <property type="entry name" value="HAMP"/>
    <property type="match status" value="1"/>
</dbReference>
<feature type="domain" description="Histidine kinase" evidence="9">
    <location>
        <begin position="244"/>
        <end position="440"/>
    </location>
</feature>
<dbReference type="PROSITE" id="PS50885">
    <property type="entry name" value="HAMP"/>
    <property type="match status" value="1"/>
</dbReference>
<evidence type="ECO:0000256" key="4">
    <source>
        <dbReference type="ARBA" id="ARBA00022553"/>
    </source>
</evidence>
<evidence type="ECO:0000259" key="9">
    <source>
        <dbReference type="PROSITE" id="PS50109"/>
    </source>
</evidence>
<dbReference type="PROSITE" id="PS50109">
    <property type="entry name" value="HIS_KIN"/>
    <property type="match status" value="1"/>
</dbReference>
<dbReference type="EMBL" id="JAXCLA010000003">
    <property type="protein sequence ID" value="MDY0744475.1"/>
    <property type="molecule type" value="Genomic_DNA"/>
</dbReference>
<evidence type="ECO:0000256" key="5">
    <source>
        <dbReference type="ARBA" id="ARBA00022679"/>
    </source>
</evidence>
<dbReference type="Gene3D" id="3.30.565.10">
    <property type="entry name" value="Histidine kinase-like ATPase, C-terminal domain"/>
    <property type="match status" value="1"/>
</dbReference>
<dbReference type="PANTHER" id="PTHR24421:SF58">
    <property type="entry name" value="SIGNAL TRANSDUCTION HISTIDINE-PROTEIN KINASE_PHOSPHATASE UHPB"/>
    <property type="match status" value="1"/>
</dbReference>
<comment type="caution">
    <text evidence="11">The sequence shown here is derived from an EMBL/GenBank/DDBJ whole genome shotgun (WGS) entry which is preliminary data.</text>
</comment>
<evidence type="ECO:0000256" key="2">
    <source>
        <dbReference type="ARBA" id="ARBA00004370"/>
    </source>
</evidence>
<dbReference type="Pfam" id="PF07730">
    <property type="entry name" value="HisKA_3"/>
    <property type="match status" value="1"/>
</dbReference>
<keyword evidence="12" id="KW-1185">Reference proteome</keyword>
<comment type="subcellular location">
    <subcellularLocation>
        <location evidence="2">Membrane</location>
    </subcellularLocation>
</comment>
<keyword evidence="4" id="KW-0597">Phosphoprotein</keyword>